<feature type="domain" description="CD-NTase-associated protein 12/Pycsar effector protein TIR" evidence="1">
    <location>
        <begin position="166"/>
        <end position="284"/>
    </location>
</feature>
<evidence type="ECO:0000259" key="1">
    <source>
        <dbReference type="Pfam" id="PF10137"/>
    </source>
</evidence>
<dbReference type="RefSeq" id="WP_126807811.1">
    <property type="nucleotide sequence ID" value="NZ_PIPP01000003.1"/>
</dbReference>
<dbReference type="GO" id="GO:0050135">
    <property type="term" value="F:NADP+ nucleosidase activity"/>
    <property type="evidence" value="ECO:0007669"/>
    <property type="project" value="InterPro"/>
</dbReference>
<evidence type="ECO:0000313" key="2">
    <source>
        <dbReference type="EMBL" id="RUO36935.1"/>
    </source>
</evidence>
<accession>A0A432WT34</accession>
<organism evidence="2 3">
    <name type="scientific">Aliidiomarina shirensis</name>
    <dbReference type="NCBI Taxonomy" id="1048642"/>
    <lineage>
        <taxon>Bacteria</taxon>
        <taxon>Pseudomonadati</taxon>
        <taxon>Pseudomonadota</taxon>
        <taxon>Gammaproteobacteria</taxon>
        <taxon>Alteromonadales</taxon>
        <taxon>Idiomarinaceae</taxon>
        <taxon>Aliidiomarina</taxon>
    </lineage>
</organism>
<gene>
    <name evidence="2" type="ORF">CWE13_08810</name>
</gene>
<sequence length="310" mass="35312">MFNLLISGAQDTWEVNPTKFSRERMVSRYEYTVHELADRYGELTEENIGKLKSYPCVFGYEGMDGFFRIGYIIDIRIRSKEVTLSYEFDPLIQPLPMQKLIENRLAFDITDEFEFNRTHWALKDVDLFPELVRCGFITQELANAATKHKMSSSILVPRHSLVQGSVFIVHGHDELSKTETARFVESLGLNAVILHEQINSSQTIIEKFEKHASEAAFAIVLLTPDDVGYPKDSPNTPKYRARQNVIFELGYFCAALSRRKISVLFKPGVEVPNDFSGVIYTPMDDAGGWKLNLAREMKACGLNVDLNKVL</sequence>
<reference evidence="3" key="1">
    <citation type="journal article" date="2018" name="Front. Microbiol.">
        <title>Genome-Based Analysis Reveals the Taxonomy and Diversity of the Family Idiomarinaceae.</title>
        <authorList>
            <person name="Liu Y."/>
            <person name="Lai Q."/>
            <person name="Shao Z."/>
        </authorList>
    </citation>
    <scope>NUCLEOTIDE SEQUENCE [LARGE SCALE GENOMIC DNA]</scope>
    <source>
        <strain evidence="3">AIS</strain>
    </source>
</reference>
<comment type="caution">
    <text evidence="2">The sequence shown here is derived from an EMBL/GenBank/DDBJ whole genome shotgun (WGS) entry which is preliminary data.</text>
</comment>
<keyword evidence="3" id="KW-1185">Reference proteome</keyword>
<dbReference type="EMBL" id="PIPP01000003">
    <property type="protein sequence ID" value="RUO36935.1"/>
    <property type="molecule type" value="Genomic_DNA"/>
</dbReference>
<evidence type="ECO:0000313" key="3">
    <source>
        <dbReference type="Proteomes" id="UP000286934"/>
    </source>
</evidence>
<dbReference type="OrthoDB" id="5497289at2"/>
<proteinExistence type="predicted"/>
<dbReference type="AlphaFoldDB" id="A0A432WT34"/>
<dbReference type="Pfam" id="PF10137">
    <property type="entry name" value="CAP12-PCTIR_TIR"/>
    <property type="match status" value="1"/>
</dbReference>
<keyword evidence="2" id="KW-0238">DNA-binding</keyword>
<protein>
    <submittedName>
        <fullName evidence="2">DNA-binding protein</fullName>
    </submittedName>
</protein>
<dbReference type="GO" id="GO:0003677">
    <property type="term" value="F:DNA binding"/>
    <property type="evidence" value="ECO:0007669"/>
    <property type="project" value="UniProtKB-KW"/>
</dbReference>
<dbReference type="InterPro" id="IPR019302">
    <property type="entry name" value="CAP12/PCTIR_TIR_dom"/>
</dbReference>
<dbReference type="Proteomes" id="UP000286934">
    <property type="component" value="Unassembled WGS sequence"/>
</dbReference>
<name>A0A432WT34_9GAMM</name>